<protein>
    <recommendedName>
        <fullName evidence="4">DUF2269 family protein</fullName>
    </recommendedName>
</protein>
<reference evidence="3" key="1">
    <citation type="journal article" date="2019" name="Int. J. Syst. Evol. Microbiol.">
        <title>The Global Catalogue of Microorganisms (GCM) 10K type strain sequencing project: providing services to taxonomists for standard genome sequencing and annotation.</title>
        <authorList>
            <consortium name="The Broad Institute Genomics Platform"/>
            <consortium name="The Broad Institute Genome Sequencing Center for Infectious Disease"/>
            <person name="Wu L."/>
            <person name="Ma J."/>
        </authorList>
    </citation>
    <scope>NUCLEOTIDE SEQUENCE [LARGE SCALE GENOMIC DNA]</scope>
    <source>
        <strain evidence="3">CECT 7184</strain>
    </source>
</reference>
<organism evidence="2 3">
    <name type="scientific">Thalassorhabdus alkalitolerans</name>
    <dbReference type="NCBI Taxonomy" id="2282697"/>
    <lineage>
        <taxon>Bacteria</taxon>
        <taxon>Bacillati</taxon>
        <taxon>Bacillota</taxon>
        <taxon>Bacilli</taxon>
        <taxon>Bacillales</taxon>
        <taxon>Bacillaceae</taxon>
        <taxon>Thalassorhabdus</taxon>
    </lineage>
</organism>
<name>A0ABW0YKS9_9BACI</name>
<dbReference type="RefSeq" id="WP_385938997.1">
    <property type="nucleotide sequence ID" value="NZ_JBHSOZ010000003.1"/>
</dbReference>
<evidence type="ECO:0000256" key="1">
    <source>
        <dbReference type="SAM" id="Phobius"/>
    </source>
</evidence>
<evidence type="ECO:0000313" key="2">
    <source>
        <dbReference type="EMBL" id="MFC5711995.1"/>
    </source>
</evidence>
<evidence type="ECO:0000313" key="3">
    <source>
        <dbReference type="Proteomes" id="UP001596142"/>
    </source>
</evidence>
<feature type="transmembrane region" description="Helical" evidence="1">
    <location>
        <begin position="12"/>
        <end position="30"/>
    </location>
</feature>
<feature type="transmembrane region" description="Helical" evidence="1">
    <location>
        <begin position="69"/>
        <end position="89"/>
    </location>
</feature>
<gene>
    <name evidence="2" type="ORF">ACFPU1_04330</name>
</gene>
<proteinExistence type="predicted"/>
<comment type="caution">
    <text evidence="2">The sequence shown here is derived from an EMBL/GenBank/DDBJ whole genome shotgun (WGS) entry which is preliminary data.</text>
</comment>
<feature type="transmembrane region" description="Helical" evidence="1">
    <location>
        <begin position="42"/>
        <end position="63"/>
    </location>
</feature>
<dbReference type="Proteomes" id="UP001596142">
    <property type="component" value="Unassembled WGS sequence"/>
</dbReference>
<keyword evidence="3" id="KW-1185">Reference proteome</keyword>
<feature type="transmembrane region" description="Helical" evidence="1">
    <location>
        <begin position="114"/>
        <end position="133"/>
    </location>
</feature>
<dbReference type="EMBL" id="JBHSOZ010000003">
    <property type="protein sequence ID" value="MFC5711995.1"/>
    <property type="molecule type" value="Genomic_DNA"/>
</dbReference>
<keyword evidence="1" id="KW-0812">Transmembrane</keyword>
<evidence type="ECO:0008006" key="4">
    <source>
        <dbReference type="Google" id="ProtNLM"/>
    </source>
</evidence>
<keyword evidence="1" id="KW-1133">Transmembrane helix</keyword>
<sequence>MLLYLTSYILHWVISIFFFLLIPLPFLYKGVDGSYRLPLFKIYRGIIHGAHVGIIIAFITGIILTDNWLSVWTVLVLVTWVAISAFLGLTSKQIRLLLSAEKENKENKEAGDKLFQFSLLLSILIIFLFFIKFSNLLGA</sequence>
<accession>A0ABW0YKS9</accession>
<keyword evidence="1" id="KW-0472">Membrane</keyword>